<organism evidence="2">
    <name type="scientific">Cacopsylla melanoneura</name>
    <dbReference type="NCBI Taxonomy" id="428564"/>
    <lineage>
        <taxon>Eukaryota</taxon>
        <taxon>Metazoa</taxon>
        <taxon>Ecdysozoa</taxon>
        <taxon>Arthropoda</taxon>
        <taxon>Hexapoda</taxon>
        <taxon>Insecta</taxon>
        <taxon>Pterygota</taxon>
        <taxon>Neoptera</taxon>
        <taxon>Paraneoptera</taxon>
        <taxon>Hemiptera</taxon>
        <taxon>Sternorrhyncha</taxon>
        <taxon>Psylloidea</taxon>
        <taxon>Psyllidae</taxon>
        <taxon>Psyllinae</taxon>
        <taxon>Cacopsylla</taxon>
    </lineage>
</organism>
<dbReference type="EMBL" id="HBUF01565306">
    <property type="protein sequence ID" value="CAG6764278.1"/>
    <property type="molecule type" value="Transcribed_RNA"/>
</dbReference>
<feature type="region of interest" description="Disordered" evidence="1">
    <location>
        <begin position="475"/>
        <end position="497"/>
    </location>
</feature>
<feature type="compositionally biased region" description="Polar residues" evidence="1">
    <location>
        <begin position="652"/>
        <end position="669"/>
    </location>
</feature>
<proteinExistence type="predicted"/>
<feature type="compositionally biased region" description="Polar residues" evidence="1">
    <location>
        <begin position="133"/>
        <end position="143"/>
    </location>
</feature>
<sequence>MFSKKKKKKRQSVLNGTTQSKSPRKKSELLRTYLLLGCDSHLSSIVPHSIDRTAKRTTKSNFKVRKKSACSLQTILEPPDQEKKIRAYSITRDGIKTIVDDMTNEMMLNQMLGDQVKVARISKSGDKTKENVDNNQSQKNQSMKTEDITSKKCNILRLRTPKTEKSQTCEKSENIVADNLNLGEVTNNAEAETQPESDKHNAYRNEKLSHELKDLNKNIRYFFLTTPSQMAQGTHSQRPHSSYGGANNSHENKEQSSNCHSSEYKNSHENKEHSSNCHNSYKNAEKSHKNKEQSSNCHSSYKIAKNSHENKEQSSNYLGFKRSPNNSQEQNKSSSNYGTSQVQQKKKKMKNVLSVNNLIALDEPIFHVNDYTEIPNKHLQELEDMAHKLKTKWRFIPYVHEPEDIAHVSESNDHLRNTTDHVRDKDVFSQRNSNEAVVKMKKYADKFRDPTAKILNDLKVLQDDFQSVSRALSEANADCDTGEPESSASRIQPQPASYIPVYDSNNNYVILQQAPAPSEPFVPYYPDKSHGIKQPPYYKEKSHDTKQPLYYKYKSDSKQAPYYKDKSHDSKQASYYKDKSHDIKRPISLSFGGPKSHKNQQQRAKKIQQKTKEHKVSHRLETDSSKKRSRNPEELSNNVATTQTTESLQTTAWHPQTPNLYSDRGNVSNRPKRTVPIGTPGVGPVHVIPLVQPKHIVPNQQNTPGTTLPTGCYYLSSQGYLYPTYNPYTPPNVMPQPQYVVSPEFYPNPVCGPQPHHSEASVNDNSPPGYVFPKPPQMVRRCPFQVKPQKTFFVLPNSDTKQSISDTKLDLHSKELEDMDQSISDESADGDSEEMKSKSVQIEYFLENVKQIGEFIRNEGKVCPD</sequence>
<feature type="compositionally biased region" description="Low complexity" evidence="1">
    <location>
        <begin position="641"/>
        <end position="651"/>
    </location>
</feature>
<feature type="compositionally biased region" description="Basic residues" evidence="1">
    <location>
        <begin position="595"/>
        <end position="617"/>
    </location>
</feature>
<reference evidence="2" key="1">
    <citation type="submission" date="2021-05" db="EMBL/GenBank/DDBJ databases">
        <authorList>
            <person name="Alioto T."/>
            <person name="Alioto T."/>
            <person name="Gomez Garrido J."/>
        </authorList>
    </citation>
    <scope>NUCLEOTIDE SEQUENCE</scope>
</reference>
<accession>A0A8D9ES08</accession>
<feature type="compositionally biased region" description="Basic and acidic residues" evidence="1">
    <location>
        <begin position="553"/>
        <end position="585"/>
    </location>
</feature>
<feature type="compositionally biased region" description="Basic and acidic residues" evidence="1">
    <location>
        <begin position="618"/>
        <end position="633"/>
    </location>
</feature>
<feature type="region of interest" description="Disordered" evidence="1">
    <location>
        <begin position="230"/>
        <end position="348"/>
    </location>
</feature>
<feature type="compositionally biased region" description="Basic and acidic residues" evidence="1">
    <location>
        <begin position="262"/>
        <end position="275"/>
    </location>
</feature>
<protein>
    <submittedName>
        <fullName evidence="2">Uncharacterized protein</fullName>
    </submittedName>
</protein>
<feature type="compositionally biased region" description="Low complexity" evidence="1">
    <location>
        <begin position="323"/>
        <end position="343"/>
    </location>
</feature>
<dbReference type="AlphaFoldDB" id="A0A8D9ES08"/>
<feature type="region of interest" description="Disordered" evidence="1">
    <location>
        <begin position="521"/>
        <end position="680"/>
    </location>
</feature>
<feature type="compositionally biased region" description="Polar residues" evidence="1">
    <location>
        <begin position="484"/>
        <end position="495"/>
    </location>
</feature>
<feature type="region of interest" description="Disordered" evidence="1">
    <location>
        <begin position="125"/>
        <end position="148"/>
    </location>
</feature>
<feature type="compositionally biased region" description="Basic residues" evidence="1">
    <location>
        <begin position="1"/>
        <end position="11"/>
    </location>
</feature>
<evidence type="ECO:0000313" key="2">
    <source>
        <dbReference type="EMBL" id="CAG6764278.1"/>
    </source>
</evidence>
<feature type="compositionally biased region" description="Basic and acidic residues" evidence="1">
    <location>
        <begin position="283"/>
        <end position="292"/>
    </location>
</feature>
<feature type="compositionally biased region" description="Polar residues" evidence="1">
    <location>
        <begin position="12"/>
        <end position="21"/>
    </location>
</feature>
<feature type="compositionally biased region" description="Polar residues" evidence="1">
    <location>
        <begin position="230"/>
        <end position="261"/>
    </location>
</feature>
<name>A0A8D9ES08_9HEMI</name>
<feature type="region of interest" description="Disordered" evidence="1">
    <location>
        <begin position="1"/>
        <end position="25"/>
    </location>
</feature>
<evidence type="ECO:0000256" key="1">
    <source>
        <dbReference type="SAM" id="MobiDB-lite"/>
    </source>
</evidence>